<name>A0AAD6C9P8_9EURO</name>
<comment type="caution">
    <text evidence="1">The sequence shown here is derived from an EMBL/GenBank/DDBJ whole genome shotgun (WGS) entry which is preliminary data.</text>
</comment>
<organism evidence="1 2">
    <name type="scientific">Penicillium daleae</name>
    <dbReference type="NCBI Taxonomy" id="63821"/>
    <lineage>
        <taxon>Eukaryota</taxon>
        <taxon>Fungi</taxon>
        <taxon>Dikarya</taxon>
        <taxon>Ascomycota</taxon>
        <taxon>Pezizomycotina</taxon>
        <taxon>Eurotiomycetes</taxon>
        <taxon>Eurotiomycetidae</taxon>
        <taxon>Eurotiales</taxon>
        <taxon>Aspergillaceae</taxon>
        <taxon>Penicillium</taxon>
    </lineage>
</organism>
<sequence length="412" mass="47294">MILSRRAVLFLGFSFSCILFFTARQLSRPWSNYPQAIGLGEYYGADYSGHNYTGAFNFTSHGSKSLYAPQPNFTPGIPKPPGSSYTKTLVVPRTKKEDTSWIAKELPDWGTAIYVADDPKAPLHPPKNKGHEVMIYLSFIIDFYDALPDVAVFMHWHQNAWHNEELFGGDAVEILRRLSMERVIREGYMNTRCGFGPGCPAWMHPGEMEEDEFKQEEVMLARAWGELFPDQPVPSVLSQPCCAQFALSRDRIRTIPHARFIFYRDWLLQTDLSDYIAGRIWEYLWQYVFTGQPVLCVEETVCLCDGYGFCFGGPEEYQKWQDLDAERKDLQQQLDDWVWMVQEWNSAEAEGELDETMFSNIPPLGQQSDIEKEVIAKEIQVADTLQAAIERGKNPKYRALEAGRPWKEGDGF</sequence>
<gene>
    <name evidence="1" type="ORF">N7458_003991</name>
</gene>
<dbReference type="AlphaFoldDB" id="A0AAD6C9P8"/>
<reference evidence="1" key="1">
    <citation type="submission" date="2022-12" db="EMBL/GenBank/DDBJ databases">
        <authorList>
            <person name="Petersen C."/>
        </authorList>
    </citation>
    <scope>NUCLEOTIDE SEQUENCE</scope>
    <source>
        <strain evidence="1">IBT 16125</strain>
    </source>
</reference>
<keyword evidence="2" id="KW-1185">Reference proteome</keyword>
<dbReference type="RefSeq" id="XP_056768100.1">
    <property type="nucleotide sequence ID" value="XM_056907373.1"/>
</dbReference>
<dbReference type="PROSITE" id="PS51257">
    <property type="entry name" value="PROKAR_LIPOPROTEIN"/>
    <property type="match status" value="1"/>
</dbReference>
<dbReference type="EMBL" id="JAPVEA010000004">
    <property type="protein sequence ID" value="KAJ5455727.1"/>
    <property type="molecule type" value="Genomic_DNA"/>
</dbReference>
<dbReference type="PANTHER" id="PTHR37490">
    <property type="entry name" value="EXPRESSED PROTEIN"/>
    <property type="match status" value="1"/>
</dbReference>
<dbReference type="Proteomes" id="UP001213681">
    <property type="component" value="Unassembled WGS sequence"/>
</dbReference>
<reference evidence="1" key="2">
    <citation type="journal article" date="2023" name="IMA Fungus">
        <title>Comparative genomic study of the Penicillium genus elucidates a diverse pangenome and 15 lateral gene transfer events.</title>
        <authorList>
            <person name="Petersen C."/>
            <person name="Sorensen T."/>
            <person name="Nielsen M.R."/>
            <person name="Sondergaard T.E."/>
            <person name="Sorensen J.L."/>
            <person name="Fitzpatrick D.A."/>
            <person name="Frisvad J.C."/>
            <person name="Nielsen K.L."/>
        </authorList>
    </citation>
    <scope>NUCLEOTIDE SEQUENCE</scope>
    <source>
        <strain evidence="1">IBT 16125</strain>
    </source>
</reference>
<dbReference type="PANTHER" id="PTHR37490:SF3">
    <property type="entry name" value="DUF3431 DOMAIN CONTAINING PROTEIN"/>
    <property type="match status" value="1"/>
</dbReference>
<dbReference type="GeneID" id="81597616"/>
<dbReference type="Pfam" id="PF11913">
    <property type="entry name" value="DUF3431"/>
    <property type="match status" value="1"/>
</dbReference>
<accession>A0AAD6C9P8</accession>
<evidence type="ECO:0000313" key="1">
    <source>
        <dbReference type="EMBL" id="KAJ5455727.1"/>
    </source>
</evidence>
<proteinExistence type="predicted"/>
<dbReference type="InterPro" id="IPR021838">
    <property type="entry name" value="DUF3431"/>
</dbReference>
<protein>
    <submittedName>
        <fullName evidence="1">Uncharacterized protein</fullName>
    </submittedName>
</protein>
<evidence type="ECO:0000313" key="2">
    <source>
        <dbReference type="Proteomes" id="UP001213681"/>
    </source>
</evidence>